<gene>
    <name evidence="1" type="ORF">GCM10009839_60410</name>
</gene>
<organism evidence="1 2">
    <name type="scientific">Catenulispora yoronensis</name>
    <dbReference type="NCBI Taxonomy" id="450799"/>
    <lineage>
        <taxon>Bacteria</taxon>
        <taxon>Bacillati</taxon>
        <taxon>Actinomycetota</taxon>
        <taxon>Actinomycetes</taxon>
        <taxon>Catenulisporales</taxon>
        <taxon>Catenulisporaceae</taxon>
        <taxon>Catenulispora</taxon>
    </lineage>
</organism>
<reference evidence="2" key="1">
    <citation type="journal article" date="2019" name="Int. J. Syst. Evol. Microbiol.">
        <title>The Global Catalogue of Microorganisms (GCM) 10K type strain sequencing project: providing services to taxonomists for standard genome sequencing and annotation.</title>
        <authorList>
            <consortium name="The Broad Institute Genomics Platform"/>
            <consortium name="The Broad Institute Genome Sequencing Center for Infectious Disease"/>
            <person name="Wu L."/>
            <person name="Ma J."/>
        </authorList>
    </citation>
    <scope>NUCLEOTIDE SEQUENCE [LARGE SCALE GENOMIC DNA]</scope>
    <source>
        <strain evidence="2">JCM 16014</strain>
    </source>
</reference>
<dbReference type="Gene3D" id="1.25.40.10">
    <property type="entry name" value="Tetratricopeptide repeat domain"/>
    <property type="match status" value="1"/>
</dbReference>
<proteinExistence type="predicted"/>
<evidence type="ECO:0000313" key="1">
    <source>
        <dbReference type="EMBL" id="GAA2047309.1"/>
    </source>
</evidence>
<accession>A0ABP5GJS2</accession>
<dbReference type="InterPro" id="IPR011990">
    <property type="entry name" value="TPR-like_helical_dom_sf"/>
</dbReference>
<evidence type="ECO:0008006" key="3">
    <source>
        <dbReference type="Google" id="ProtNLM"/>
    </source>
</evidence>
<dbReference type="EMBL" id="BAAAQN010000043">
    <property type="protein sequence ID" value="GAA2047309.1"/>
    <property type="molecule type" value="Genomic_DNA"/>
</dbReference>
<comment type="caution">
    <text evidence="1">The sequence shown here is derived from an EMBL/GenBank/DDBJ whole genome shotgun (WGS) entry which is preliminary data.</text>
</comment>
<dbReference type="SUPFAM" id="SSF48452">
    <property type="entry name" value="TPR-like"/>
    <property type="match status" value="1"/>
</dbReference>
<protein>
    <recommendedName>
        <fullName evidence="3">MalT-like TPR region domain-containing protein</fullName>
    </recommendedName>
</protein>
<dbReference type="Proteomes" id="UP001500751">
    <property type="component" value="Unassembled WGS sequence"/>
</dbReference>
<keyword evidence="2" id="KW-1185">Reference proteome</keyword>
<sequence>MQSIGQFFEGDPLIAVEALNAAARFTQGGANPRRHALISAQLARAYAANGDASAATRCLEQAAPSLEQATAPPSGLDFFDQARLSGIAGTCNLLMGRPEAAAGIISEALAQRSVADLKGRALLTLDLASCLLNAGEVEEACRIAESALDLASHSIVQPITIRARSLKAELQPWRELGSVQGFTERVRANQPVTMLEG</sequence>
<evidence type="ECO:0000313" key="2">
    <source>
        <dbReference type="Proteomes" id="UP001500751"/>
    </source>
</evidence>
<name>A0ABP5GJS2_9ACTN</name>
<dbReference type="RefSeq" id="WP_344669073.1">
    <property type="nucleotide sequence ID" value="NZ_BAAAQN010000043.1"/>
</dbReference>